<dbReference type="Gene3D" id="3.40.50.300">
    <property type="entry name" value="P-loop containing nucleotide triphosphate hydrolases"/>
    <property type="match status" value="1"/>
</dbReference>
<accession>A0A8W8IIP0</accession>
<evidence type="ECO:0008006" key="5">
    <source>
        <dbReference type="Google" id="ProtNLM"/>
    </source>
</evidence>
<reference evidence="3" key="1">
    <citation type="submission" date="2022-08" db="UniProtKB">
        <authorList>
            <consortium name="EnsemblMetazoa"/>
        </authorList>
    </citation>
    <scope>IDENTIFICATION</scope>
    <source>
        <strain evidence="3">05x7-T-G4-1.051#20</strain>
    </source>
</reference>
<dbReference type="Gene3D" id="3.30.950.30">
    <property type="entry name" value="Schlafen, AAA domain"/>
    <property type="match status" value="1"/>
</dbReference>
<dbReference type="Pfam" id="PF21026">
    <property type="entry name" value="SLFN_GTPase-like"/>
    <property type="match status" value="1"/>
</dbReference>
<dbReference type="InterPro" id="IPR027417">
    <property type="entry name" value="P-loop_NTPase"/>
</dbReference>
<dbReference type="InterPro" id="IPR029684">
    <property type="entry name" value="Schlafen"/>
</dbReference>
<name>A0A8W8IIP0_MAGGI</name>
<dbReference type="EnsemblMetazoa" id="G14287.1">
    <property type="protein sequence ID" value="G14287.1:cds"/>
    <property type="gene ID" value="G14287"/>
</dbReference>
<dbReference type="InterPro" id="IPR038461">
    <property type="entry name" value="Schlafen_AlbA_2_dom_sf"/>
</dbReference>
<proteinExistence type="predicted"/>
<dbReference type="SUPFAM" id="SSF52540">
    <property type="entry name" value="P-loop containing nucleoside triphosphate hydrolases"/>
    <property type="match status" value="1"/>
</dbReference>
<evidence type="ECO:0000313" key="3">
    <source>
        <dbReference type="EnsemblMetazoa" id="G14287.1:cds"/>
    </source>
</evidence>
<feature type="domain" description="Schlafen AlbA-2" evidence="1">
    <location>
        <begin position="185"/>
        <end position="324"/>
    </location>
</feature>
<dbReference type="PANTHER" id="PTHR12155:SF30">
    <property type="entry name" value="PROTEIN SLFN14"/>
    <property type="match status" value="1"/>
</dbReference>
<dbReference type="InterPro" id="IPR007421">
    <property type="entry name" value="Schlafen_AlbA_2_dom"/>
</dbReference>
<dbReference type="InterPro" id="IPR048729">
    <property type="entry name" value="SLFN_GTPase-like"/>
</dbReference>
<dbReference type="Pfam" id="PF04326">
    <property type="entry name" value="SLFN_AlbA_2"/>
    <property type="match status" value="1"/>
</dbReference>
<dbReference type="Proteomes" id="UP000005408">
    <property type="component" value="Unassembled WGS sequence"/>
</dbReference>
<dbReference type="AlphaFoldDB" id="A0A8W8IIP0"/>
<protein>
    <recommendedName>
        <fullName evidence="5">Schlafen family member 13</fullName>
    </recommendedName>
</protein>
<sequence length="915" mass="103144">MSRFKRRKTSMGSSGLSTIDITSNLHRYGDCILHCNVYISRGIHELDNDIVLRYACAIANSGGGILHMQNVDYKRGVCSKDLDTWWSGMEIKLAAMISSDDICNYFDMVGNYDDADLYLFVKTSEHICTINYHSRLPTDTATHDVSYQSVIKLLQKEGPEKPLAALPPVPTDYYYGITHECLKQETKQIQFKQLSGRNSRDGKGIPEKIKSLVSKYVSAFANHEGGHIYFGIDDDHAAVYGEDMSYQDQERTAKLVQLRMDVIIWGSSTFSAQRGVHWDIQFFPVQDVPPRKNPRFVVVVSVCKFPGGVFTATPDSYYVNTRNQEVKCWSFDQWRKAMLNPFRDKPELHGRFVKLPLMVPQAPLVFSLKHTINSIKSKLLTEKSMKLPQPRHFLSFINHQDTRDLICSVVDLFPAGQHLSLFVNCWGLSVPSAPIPKVICDLFVVSESSGCHLITFANSESSSIWTHAQDVAAHLKYKMVALGGCVAKFGIATHIINVKNFTEVKHDLDCKFYPSHFDMTSEKFDEVINSLIVIMAAYQPVDFTTLNSKDMSNILSCDTHFFMLTCDQFELLFRRQFTKELWVHSPPGAGKTVAAVQFVQELKRRGCQSSEILYLAENKLLCSYVGSFNICRVATRLEFLQANKDSYSSVRNVIVDEAQNFKDRDGDWYSAAERLTKPRENSQVQACTDKNLTAINSDLSLLERHGFFWVFMDYSQKVHKFSAGLPSIIGKNNFMMSEITRNSKEIFEYAMHFMNGSPEGQKVPLTDDMAGLRGDVEVSPHLGHDYKSGQSVEILKCDKEHLKEKLFQVLSGIIDSGVSVDDLAVLVGSKQDKPEVTANVKPLSQKIECGLEVDTVKEFSGLDRGTIIGVDPKVNSEHADLNKFILSLATRARDKLVIISTSDDIQQKLATKFLS</sequence>
<dbReference type="PANTHER" id="PTHR12155">
    <property type="entry name" value="SCHLAFEN"/>
    <property type="match status" value="1"/>
</dbReference>
<evidence type="ECO:0000259" key="1">
    <source>
        <dbReference type="Pfam" id="PF04326"/>
    </source>
</evidence>
<evidence type="ECO:0000313" key="4">
    <source>
        <dbReference type="Proteomes" id="UP000005408"/>
    </source>
</evidence>
<evidence type="ECO:0000259" key="2">
    <source>
        <dbReference type="Pfam" id="PF21026"/>
    </source>
</evidence>
<feature type="domain" description="Schlafen GTPase-like" evidence="2">
    <location>
        <begin position="396"/>
        <end position="517"/>
    </location>
</feature>
<organism evidence="3 4">
    <name type="scientific">Magallana gigas</name>
    <name type="common">Pacific oyster</name>
    <name type="synonym">Crassostrea gigas</name>
    <dbReference type="NCBI Taxonomy" id="29159"/>
    <lineage>
        <taxon>Eukaryota</taxon>
        <taxon>Metazoa</taxon>
        <taxon>Spiralia</taxon>
        <taxon>Lophotrochozoa</taxon>
        <taxon>Mollusca</taxon>
        <taxon>Bivalvia</taxon>
        <taxon>Autobranchia</taxon>
        <taxon>Pteriomorphia</taxon>
        <taxon>Ostreida</taxon>
        <taxon>Ostreoidea</taxon>
        <taxon>Ostreidae</taxon>
        <taxon>Magallana</taxon>
    </lineage>
</organism>
<keyword evidence="4" id="KW-1185">Reference proteome</keyword>